<dbReference type="Proteomes" id="UP000236724">
    <property type="component" value="Unassembled WGS sequence"/>
</dbReference>
<evidence type="ECO:0000256" key="1">
    <source>
        <dbReference type="SAM" id="SignalP"/>
    </source>
</evidence>
<dbReference type="RefSeq" id="WP_103921747.1">
    <property type="nucleotide sequence ID" value="NZ_FMSV02000544.1"/>
</dbReference>
<protein>
    <submittedName>
        <fullName evidence="2">Uncharacterized protein</fullName>
    </submittedName>
</protein>
<evidence type="ECO:0000313" key="3">
    <source>
        <dbReference type="Proteomes" id="UP000236724"/>
    </source>
</evidence>
<keyword evidence="1" id="KW-0732">Signal</keyword>
<evidence type="ECO:0000313" key="2">
    <source>
        <dbReference type="EMBL" id="SEH08175.1"/>
    </source>
</evidence>
<sequence>MTWNKAQSRLLLLLLSGLLAAVAVPVAAEDDVIRLFFTANERKQMDLLRQRSMNKDISIFIEEEQIIPPRVRVNGLIIKQNGENVLWLNEQRNPQKSSLYGLDIDIQNLQEQNGADIAIPVYIHSLERAVKLKPGQHMDTSTGEIQEHYAQELHDNIEATAESTPQRLE</sequence>
<organism evidence="2 3">
    <name type="scientific">Candidatus Venteria ishoeyi</name>
    <dbReference type="NCBI Taxonomy" id="1899563"/>
    <lineage>
        <taxon>Bacteria</taxon>
        <taxon>Pseudomonadati</taxon>
        <taxon>Pseudomonadota</taxon>
        <taxon>Gammaproteobacteria</taxon>
        <taxon>Thiotrichales</taxon>
        <taxon>Thiotrichaceae</taxon>
        <taxon>Venteria</taxon>
    </lineage>
</organism>
<dbReference type="EMBL" id="FMSV02000544">
    <property type="protein sequence ID" value="SEH08175.1"/>
    <property type="molecule type" value="Genomic_DNA"/>
</dbReference>
<keyword evidence="3" id="KW-1185">Reference proteome</keyword>
<accession>A0A1H6FGL2</accession>
<reference evidence="2 3" key="1">
    <citation type="submission" date="2016-10" db="EMBL/GenBank/DDBJ databases">
        <authorList>
            <person name="de Groot N.N."/>
        </authorList>
    </citation>
    <scope>NUCLEOTIDE SEQUENCE [LARGE SCALE GENOMIC DNA]</scope>
    <source>
        <strain evidence="2">MBHS1</strain>
    </source>
</reference>
<proteinExistence type="predicted"/>
<feature type="signal peptide" evidence="1">
    <location>
        <begin position="1"/>
        <end position="28"/>
    </location>
</feature>
<feature type="chain" id="PRO_5014990362" evidence="1">
    <location>
        <begin position="29"/>
        <end position="169"/>
    </location>
</feature>
<gene>
    <name evidence="2" type="ORF">MBHS_04065</name>
</gene>
<dbReference type="AlphaFoldDB" id="A0A1H6FGL2"/>
<name>A0A1H6FGL2_9GAMM</name>